<evidence type="ECO:0000256" key="2">
    <source>
        <dbReference type="ARBA" id="ARBA00022946"/>
    </source>
</evidence>
<dbReference type="KEGG" id="asn:102381688"/>
<keyword evidence="11" id="KW-1185">Reference proteome</keyword>
<dbReference type="Pfam" id="PF08368">
    <property type="entry name" value="FAST_2"/>
    <property type="match status" value="1"/>
</dbReference>
<dbReference type="eggNOG" id="ENOG502QTRE">
    <property type="taxonomic scope" value="Eukaryota"/>
</dbReference>
<evidence type="ECO:0000256" key="7">
    <source>
        <dbReference type="ARBA" id="ARBA00043220"/>
    </source>
</evidence>
<evidence type="ECO:0000256" key="6">
    <source>
        <dbReference type="ARBA" id="ARBA00042265"/>
    </source>
</evidence>
<evidence type="ECO:0000256" key="1">
    <source>
        <dbReference type="ARBA" id="ARBA00004305"/>
    </source>
</evidence>
<keyword evidence="9" id="KW-0472">Membrane</keyword>
<dbReference type="GO" id="GO:0000963">
    <property type="term" value="P:mitochondrial RNA processing"/>
    <property type="evidence" value="ECO:0007669"/>
    <property type="project" value="TreeGrafter"/>
</dbReference>
<dbReference type="InterPro" id="IPR013579">
    <property type="entry name" value="FAST_2"/>
</dbReference>
<evidence type="ECO:0000256" key="5">
    <source>
        <dbReference type="ARBA" id="ARBA00040471"/>
    </source>
</evidence>
<organism evidence="11 12">
    <name type="scientific">Alligator sinensis</name>
    <name type="common">Chinese alligator</name>
    <dbReference type="NCBI Taxonomy" id="38654"/>
    <lineage>
        <taxon>Eukaryota</taxon>
        <taxon>Metazoa</taxon>
        <taxon>Chordata</taxon>
        <taxon>Craniata</taxon>
        <taxon>Vertebrata</taxon>
        <taxon>Euteleostomi</taxon>
        <taxon>Archelosauria</taxon>
        <taxon>Archosauria</taxon>
        <taxon>Crocodylia</taxon>
        <taxon>Alligatoridae</taxon>
        <taxon>Alligatorinae</taxon>
        <taxon>Alligator</taxon>
    </lineage>
</organism>
<dbReference type="OrthoDB" id="6501018at2759"/>
<dbReference type="CDD" id="cd23739">
    <property type="entry name" value="TBRG4-like_N"/>
    <property type="match status" value="1"/>
</dbReference>
<proteinExistence type="inferred from homology"/>
<dbReference type="Pfam" id="PF06743">
    <property type="entry name" value="FAST_1"/>
    <property type="match status" value="1"/>
</dbReference>
<dbReference type="GO" id="GO:0016301">
    <property type="term" value="F:kinase activity"/>
    <property type="evidence" value="ECO:0007669"/>
    <property type="project" value="UniProtKB-KW"/>
</dbReference>
<dbReference type="GO" id="GO:0044528">
    <property type="term" value="P:regulation of mitochondrial mRNA stability"/>
    <property type="evidence" value="ECO:0007669"/>
    <property type="project" value="InterPro"/>
</dbReference>
<keyword evidence="3" id="KW-0496">Mitochondrion</keyword>
<dbReference type="GO" id="GO:0035770">
    <property type="term" value="C:ribonucleoprotein granule"/>
    <property type="evidence" value="ECO:0007669"/>
    <property type="project" value="TreeGrafter"/>
</dbReference>
<protein>
    <recommendedName>
        <fullName evidence="5">FAST kinase domain-containing protein 4</fullName>
    </recommendedName>
    <alternativeName>
        <fullName evidence="7">Protein TBRG4</fullName>
    </alternativeName>
    <alternativeName>
        <fullName evidence="6">Transforming growth factor beta regulator 4</fullName>
    </alternativeName>
</protein>
<gene>
    <name evidence="12" type="primary">TBRG4</name>
</gene>
<keyword evidence="9" id="KW-0812">Transmembrane</keyword>
<dbReference type="InterPro" id="IPR010622">
    <property type="entry name" value="FAST_Leu-rich"/>
</dbReference>
<feature type="domain" description="RAP" evidence="10">
    <location>
        <begin position="594"/>
        <end position="652"/>
    </location>
</feature>
<keyword evidence="2" id="KW-0809">Transit peptide</keyword>
<feature type="region of interest" description="Disordered" evidence="8">
    <location>
        <begin position="1"/>
        <end position="26"/>
    </location>
</feature>
<dbReference type="STRING" id="38654.A0A1U7S9L3"/>
<dbReference type="Proteomes" id="UP000189705">
    <property type="component" value="Unplaced"/>
</dbReference>
<evidence type="ECO:0000256" key="8">
    <source>
        <dbReference type="SAM" id="MobiDB-lite"/>
    </source>
</evidence>
<keyword evidence="12" id="KW-0808">Transferase</keyword>
<dbReference type="PANTHER" id="PTHR21228:SF59">
    <property type="entry name" value="FAST KINASE DOMAIN-CONTAINING PROTEIN 4"/>
    <property type="match status" value="1"/>
</dbReference>
<evidence type="ECO:0000313" key="12">
    <source>
        <dbReference type="RefSeq" id="XP_006037284.1"/>
    </source>
</evidence>
<dbReference type="InParanoid" id="A0A1U7S9L3"/>
<evidence type="ECO:0000259" key="10">
    <source>
        <dbReference type="PROSITE" id="PS51286"/>
    </source>
</evidence>
<name>A0A1U7S9L3_ALLSI</name>
<dbReference type="RefSeq" id="XP_006037284.1">
    <property type="nucleotide sequence ID" value="XM_006037222.3"/>
</dbReference>
<evidence type="ECO:0000256" key="3">
    <source>
        <dbReference type="ARBA" id="ARBA00023128"/>
    </source>
</evidence>
<comment type="subcellular location">
    <subcellularLocation>
        <location evidence="1">Mitochondrion matrix</location>
    </subcellularLocation>
</comment>
<evidence type="ECO:0000313" key="11">
    <source>
        <dbReference type="Proteomes" id="UP000189705"/>
    </source>
</evidence>
<dbReference type="PROSITE" id="PS51286">
    <property type="entry name" value="RAP"/>
    <property type="match status" value="1"/>
</dbReference>
<dbReference type="GeneID" id="102381688"/>
<keyword evidence="9" id="KW-1133">Transmembrane helix</keyword>
<dbReference type="CTD" id="9238"/>
<dbReference type="Pfam" id="PF08373">
    <property type="entry name" value="RAP"/>
    <property type="match status" value="1"/>
</dbReference>
<evidence type="ECO:0000256" key="9">
    <source>
        <dbReference type="SAM" id="Phobius"/>
    </source>
</evidence>
<keyword evidence="12" id="KW-0418">Kinase</keyword>
<dbReference type="AlphaFoldDB" id="A0A1U7S9L3"/>
<dbReference type="PANTHER" id="PTHR21228">
    <property type="entry name" value="FAST LEU-RICH DOMAIN-CONTAINING"/>
    <property type="match status" value="1"/>
</dbReference>
<comment type="similarity">
    <text evidence="4">Belongs to the FAST kinase family.</text>
</comment>
<dbReference type="GO" id="GO:0005759">
    <property type="term" value="C:mitochondrial matrix"/>
    <property type="evidence" value="ECO:0007669"/>
    <property type="project" value="UniProtKB-SubCell"/>
</dbReference>
<dbReference type="GO" id="GO:0003723">
    <property type="term" value="F:RNA binding"/>
    <property type="evidence" value="ECO:0007669"/>
    <property type="project" value="TreeGrafter"/>
</dbReference>
<feature type="transmembrane region" description="Helical" evidence="9">
    <location>
        <begin position="42"/>
        <end position="63"/>
    </location>
</feature>
<evidence type="ECO:0000256" key="4">
    <source>
        <dbReference type="ARBA" id="ARBA00038281"/>
    </source>
</evidence>
<accession>A0A1U7S9L3</accession>
<dbReference type="InterPro" id="IPR013584">
    <property type="entry name" value="RAP"/>
</dbReference>
<dbReference type="SMART" id="SM00952">
    <property type="entry name" value="RAP"/>
    <property type="match status" value="1"/>
</dbReference>
<dbReference type="InterPro" id="IPR050870">
    <property type="entry name" value="FAST_kinase"/>
</dbReference>
<reference evidence="12" key="1">
    <citation type="submission" date="2025-08" db="UniProtKB">
        <authorList>
            <consortium name="RefSeq"/>
        </authorList>
    </citation>
    <scope>IDENTIFICATION</scope>
</reference>
<sequence>MRRKAEEWRAGPLKCTSDPPPHTPAAPRRWIMAAQLMHRCRWLFSVVVPAASAAPTCMLAPWGKKVIVRVLPRLSVLPLYTLNVSGLKDNEPTQMGDKRLSSQKLKKFLSVATTTEEVLDLSKMYSVDASMASQIIIKLSQLAAAGNEDTERIINDKRFELLFLCLSQNISQILNWTLVGLLKSCYHLDSTMEKFEIVKQEVYYRLKHLSVKQLSSLASFLASSKQTQNGNNLLKDLVINLELRWTEIEDVSTVVTLMSQVRQFSPTLMKRLETKALQLAENFTSQETQKMIQALALQNQRYLPLLRALSYYLAQNRSELHVGAIVDLLFACGTLNFSDSHLLEKLASDLLAQVPKITPLYVVRYLRSFATLRWFSLPLFDATTQYILTNADQFSPLQLCSIVQSFAYLNFQPTERDSFYNLVDQKISGLLTTLSPELLVDLVWSLCMLQQVKVPYLQSVLGPAFEEHLLHKANDTSHKGQTFKVKIMHINATALLECPEYKCPSLPPQILQALAPRDHRKPTPLQSTLLCVLREVLGDEDKWRIRVDTIYGWQLTAEVLLNSDNQPIPLKDFVAPHLFSSEGTELLPPRARRMAFLPWEFSNFCHQNKDLLGGFAMARRHLQAAGFIVVEVPWYEFQEQKSDTQKIAYIKGKMSKAIAKEMAK</sequence>